<comment type="catalytic activity">
    <reaction evidence="28">
        <text>5-(9Z-hexadecenoyloxy)-octadecanoate + H2O = 5-hydroxy-octadecanoate + (9Z)-hexadecenoate + H(+)</text>
        <dbReference type="Rhea" id="RHEA:52092"/>
        <dbReference type="ChEBI" id="CHEBI:15377"/>
        <dbReference type="ChEBI" id="CHEBI:15378"/>
        <dbReference type="ChEBI" id="CHEBI:32372"/>
        <dbReference type="ChEBI" id="CHEBI:136369"/>
        <dbReference type="ChEBI" id="CHEBI:136370"/>
    </reaction>
    <physiologicalReaction direction="left-to-right" evidence="28">
        <dbReference type="Rhea" id="RHEA:52093"/>
    </physiologicalReaction>
</comment>
<dbReference type="PANTHER" id="PTHR43903">
    <property type="entry name" value="NEUROLIGIN"/>
    <property type="match status" value="1"/>
</dbReference>
<dbReference type="GO" id="GO:0008126">
    <property type="term" value="F:acetylesterase activity"/>
    <property type="evidence" value="ECO:0007669"/>
    <property type="project" value="UniProtKB-EC"/>
</dbReference>
<dbReference type="Proteomes" id="UP001066276">
    <property type="component" value="Chromosome 6"/>
</dbReference>
<name>A0AAV7Q237_PLEWA</name>
<keyword evidence="35" id="KW-1185">Reference proteome</keyword>
<evidence type="ECO:0000256" key="24">
    <source>
        <dbReference type="ARBA" id="ARBA00049296"/>
    </source>
</evidence>
<comment type="catalytic activity">
    <reaction evidence="12">
        <text>a triacylglycerol + H2O = a diacylglycerol + a fatty acid + H(+)</text>
        <dbReference type="Rhea" id="RHEA:12044"/>
        <dbReference type="ChEBI" id="CHEBI:15377"/>
        <dbReference type="ChEBI" id="CHEBI:15378"/>
        <dbReference type="ChEBI" id="CHEBI:17855"/>
        <dbReference type="ChEBI" id="CHEBI:18035"/>
        <dbReference type="ChEBI" id="CHEBI:28868"/>
        <dbReference type="EC" id="3.1.1.3"/>
    </reaction>
    <physiologicalReaction direction="left-to-right" evidence="12">
        <dbReference type="Rhea" id="RHEA:12045"/>
    </physiologicalReaction>
</comment>
<comment type="catalytic activity">
    <reaction evidence="29">
        <text>a sterol ester + H2O = a sterol + a fatty acid + H(+)</text>
        <dbReference type="Rhea" id="RHEA:10100"/>
        <dbReference type="ChEBI" id="CHEBI:15377"/>
        <dbReference type="ChEBI" id="CHEBI:15378"/>
        <dbReference type="ChEBI" id="CHEBI:15889"/>
        <dbReference type="ChEBI" id="CHEBI:28868"/>
        <dbReference type="ChEBI" id="CHEBI:35915"/>
        <dbReference type="EC" id="3.1.1.13"/>
    </reaction>
    <physiologicalReaction direction="left-to-right" evidence="29">
        <dbReference type="Rhea" id="RHEA:10101"/>
    </physiologicalReaction>
</comment>
<dbReference type="InterPro" id="IPR000997">
    <property type="entry name" value="Cholinesterase"/>
</dbReference>
<evidence type="ECO:0000256" key="3">
    <source>
        <dbReference type="ARBA" id="ARBA00005964"/>
    </source>
</evidence>
<comment type="catalytic activity">
    <reaction evidence="14">
        <text>12-hexadecanoyloxy-octadecanoate + H2O = 12-hydroxyoctadecanoate + hexadecanoate + H(+)</text>
        <dbReference type="Rhea" id="RHEA:52056"/>
        <dbReference type="ChEBI" id="CHEBI:7896"/>
        <dbReference type="ChEBI" id="CHEBI:15377"/>
        <dbReference type="ChEBI" id="CHEBI:15378"/>
        <dbReference type="ChEBI" id="CHEBI:83677"/>
        <dbReference type="ChEBI" id="CHEBI:84201"/>
    </reaction>
    <physiologicalReaction direction="left-to-right" evidence="14">
        <dbReference type="Rhea" id="RHEA:52057"/>
    </physiologicalReaction>
</comment>
<dbReference type="GO" id="GO:0004806">
    <property type="term" value="F:triacylglycerol lipase activity"/>
    <property type="evidence" value="ECO:0007669"/>
    <property type="project" value="UniProtKB-EC"/>
</dbReference>
<comment type="caution">
    <text evidence="34">The sequence shown here is derived from an EMBL/GenBank/DDBJ whole genome shotgun (WGS) entry which is preliminary data.</text>
</comment>
<dbReference type="InterPro" id="IPR019826">
    <property type="entry name" value="Carboxylesterase_B_AS"/>
</dbReference>
<comment type="subunit">
    <text evidence="30">Interacts with CLC.</text>
</comment>
<evidence type="ECO:0000256" key="21">
    <source>
        <dbReference type="ARBA" id="ARBA00048800"/>
    </source>
</evidence>
<evidence type="ECO:0000256" key="27">
    <source>
        <dbReference type="ARBA" id="ARBA00051791"/>
    </source>
</evidence>
<comment type="catalytic activity">
    <reaction evidence="20">
        <text>12-(9Z-octadecenoyloxy)-octadecanoate + H2O = 12-hydroxyoctadecanoate + (9Z)-octadecenoate + H(+)</text>
        <dbReference type="Rhea" id="RHEA:52060"/>
        <dbReference type="ChEBI" id="CHEBI:15377"/>
        <dbReference type="ChEBI" id="CHEBI:15378"/>
        <dbReference type="ChEBI" id="CHEBI:30823"/>
        <dbReference type="ChEBI" id="CHEBI:84201"/>
        <dbReference type="ChEBI" id="CHEBI:136302"/>
    </reaction>
    <physiologicalReaction direction="left-to-right" evidence="20">
        <dbReference type="Rhea" id="RHEA:52061"/>
    </physiologicalReaction>
</comment>
<evidence type="ECO:0000256" key="18">
    <source>
        <dbReference type="ARBA" id="ARBA00048386"/>
    </source>
</evidence>
<keyword evidence="5" id="KW-0964">Secreted</keyword>
<proteinExistence type="inferred from homology"/>
<evidence type="ECO:0000256" key="7">
    <source>
        <dbReference type="ARBA" id="ARBA00022801"/>
    </source>
</evidence>
<evidence type="ECO:0000256" key="6">
    <source>
        <dbReference type="ARBA" id="ARBA00022729"/>
    </source>
</evidence>
<reference evidence="34" key="1">
    <citation type="journal article" date="2022" name="bioRxiv">
        <title>Sequencing and chromosome-scale assembly of the giantPleurodeles waltlgenome.</title>
        <authorList>
            <person name="Brown T."/>
            <person name="Elewa A."/>
            <person name="Iarovenko S."/>
            <person name="Subramanian E."/>
            <person name="Araus A.J."/>
            <person name="Petzold A."/>
            <person name="Susuki M."/>
            <person name="Suzuki K.-i.T."/>
            <person name="Hayashi T."/>
            <person name="Toyoda A."/>
            <person name="Oliveira C."/>
            <person name="Osipova E."/>
            <person name="Leigh N.D."/>
            <person name="Simon A."/>
            <person name="Yun M.H."/>
        </authorList>
    </citation>
    <scope>NUCLEOTIDE SEQUENCE</scope>
    <source>
        <strain evidence="34">20211129_DDA</strain>
        <tissue evidence="34">Liver</tissue>
    </source>
</reference>
<evidence type="ECO:0000256" key="29">
    <source>
        <dbReference type="ARBA" id="ARBA00053019"/>
    </source>
</evidence>
<feature type="signal peptide" evidence="32">
    <location>
        <begin position="1"/>
        <end position="15"/>
    </location>
</feature>
<evidence type="ECO:0000256" key="15">
    <source>
        <dbReference type="ARBA" id="ARBA00047427"/>
    </source>
</evidence>
<dbReference type="FunFam" id="3.40.50.1820:FF:000100">
    <property type="entry name" value="Carboxylic ester hydrolase"/>
    <property type="match status" value="1"/>
</dbReference>
<evidence type="ECO:0000256" key="19">
    <source>
        <dbReference type="ARBA" id="ARBA00048680"/>
    </source>
</evidence>
<keyword evidence="8" id="KW-0442">Lipid degradation</keyword>
<evidence type="ECO:0000256" key="31">
    <source>
        <dbReference type="RuleBase" id="RU361235"/>
    </source>
</evidence>
<comment type="catalytic activity">
    <reaction evidence="19">
        <text>12-octadecanoyloxy-octadecanoate + H2O = 12-hydroxyoctadecanoate + octadecanoate + H(+)</text>
        <dbReference type="Rhea" id="RHEA:52080"/>
        <dbReference type="ChEBI" id="CHEBI:15377"/>
        <dbReference type="ChEBI" id="CHEBI:15378"/>
        <dbReference type="ChEBI" id="CHEBI:25629"/>
        <dbReference type="ChEBI" id="CHEBI:84201"/>
        <dbReference type="ChEBI" id="CHEBI:136330"/>
    </reaction>
    <physiologicalReaction direction="left-to-right" evidence="19">
        <dbReference type="Rhea" id="RHEA:52081"/>
    </physiologicalReaction>
</comment>
<evidence type="ECO:0000256" key="16">
    <source>
        <dbReference type="ARBA" id="ARBA00047653"/>
    </source>
</evidence>
<evidence type="ECO:0000256" key="30">
    <source>
        <dbReference type="ARBA" id="ARBA00064516"/>
    </source>
</evidence>
<comment type="catalytic activity">
    <reaction evidence="16">
        <text>cholesteryl (9Z-octadecenoate) + H2O = cholesterol + (9Z)-octadecenoate + H(+)</text>
        <dbReference type="Rhea" id="RHEA:33875"/>
        <dbReference type="ChEBI" id="CHEBI:15377"/>
        <dbReference type="ChEBI" id="CHEBI:15378"/>
        <dbReference type="ChEBI" id="CHEBI:16113"/>
        <dbReference type="ChEBI" id="CHEBI:30823"/>
        <dbReference type="ChEBI" id="CHEBI:46898"/>
    </reaction>
    <physiologicalReaction direction="left-to-right" evidence="16">
        <dbReference type="Rhea" id="RHEA:33876"/>
    </physiologicalReaction>
</comment>
<comment type="catalytic activity">
    <reaction evidence="23">
        <text>1,2,3-trioctanoylglycerol + H2O = dioctanoylglycerol + octanoate + H(+)</text>
        <dbReference type="Rhea" id="RHEA:47864"/>
        <dbReference type="ChEBI" id="CHEBI:15377"/>
        <dbReference type="ChEBI" id="CHEBI:15378"/>
        <dbReference type="ChEBI" id="CHEBI:25646"/>
        <dbReference type="ChEBI" id="CHEBI:76978"/>
        <dbReference type="ChEBI" id="CHEBI:88066"/>
    </reaction>
    <physiologicalReaction direction="left-to-right" evidence="23">
        <dbReference type="Rhea" id="RHEA:47865"/>
    </physiologicalReaction>
</comment>
<dbReference type="PROSITE" id="PS00122">
    <property type="entry name" value="CARBOXYLESTERASE_B_1"/>
    <property type="match status" value="1"/>
</dbReference>
<dbReference type="EC" id="3.1.1.-" evidence="31"/>
<protein>
    <recommendedName>
        <fullName evidence="31">Carboxylic ester hydrolase</fullName>
        <ecNumber evidence="31">3.1.1.-</ecNumber>
    </recommendedName>
</protein>
<comment type="catalytic activity">
    <reaction evidence="15">
        <text>13-octadecanoyloxy-octadecanoate + H2O = 13-hydroxy-octadecanoate + octadecanoate + H(+)</text>
        <dbReference type="Rhea" id="RHEA:52084"/>
        <dbReference type="ChEBI" id="CHEBI:15377"/>
        <dbReference type="ChEBI" id="CHEBI:15378"/>
        <dbReference type="ChEBI" id="CHEBI:25629"/>
        <dbReference type="ChEBI" id="CHEBI:136304"/>
        <dbReference type="ChEBI" id="CHEBI:136335"/>
    </reaction>
    <physiologicalReaction direction="left-to-right" evidence="15">
        <dbReference type="Rhea" id="RHEA:52085"/>
    </physiologicalReaction>
</comment>
<comment type="catalytic activity">
    <reaction evidence="18">
        <text>1,2,3-tri-(9Z-octadecenoyl)-glycerol + H2O = di-(9Z)-octadecenoylglycerol + (9Z)-octadecenoate + H(+)</text>
        <dbReference type="Rhea" id="RHEA:38575"/>
        <dbReference type="ChEBI" id="CHEBI:15377"/>
        <dbReference type="ChEBI" id="CHEBI:15378"/>
        <dbReference type="ChEBI" id="CHEBI:30823"/>
        <dbReference type="ChEBI" id="CHEBI:53753"/>
        <dbReference type="ChEBI" id="CHEBI:75945"/>
    </reaction>
    <physiologicalReaction direction="left-to-right" evidence="18">
        <dbReference type="Rhea" id="RHEA:38576"/>
    </physiologicalReaction>
</comment>
<evidence type="ECO:0000256" key="1">
    <source>
        <dbReference type="ARBA" id="ARBA00000923"/>
    </source>
</evidence>
<evidence type="ECO:0000256" key="25">
    <source>
        <dbReference type="ARBA" id="ARBA00049322"/>
    </source>
</evidence>
<dbReference type="Gene3D" id="3.40.50.1820">
    <property type="entry name" value="alpha/beta hydrolase"/>
    <property type="match status" value="1"/>
</dbReference>
<evidence type="ECO:0000256" key="11">
    <source>
        <dbReference type="ARBA" id="ARBA00023180"/>
    </source>
</evidence>
<evidence type="ECO:0000256" key="9">
    <source>
        <dbReference type="ARBA" id="ARBA00023098"/>
    </source>
</evidence>
<comment type="catalytic activity">
    <reaction evidence="25">
        <text>13-(9Z-hexadecenoyloxy)-octadecanoate + H2O = 13-hydroxy-octadecanoate + (9Z)-hexadecenoate + H(+)</text>
        <dbReference type="Rhea" id="RHEA:52076"/>
        <dbReference type="ChEBI" id="CHEBI:15377"/>
        <dbReference type="ChEBI" id="CHEBI:15378"/>
        <dbReference type="ChEBI" id="CHEBI:32372"/>
        <dbReference type="ChEBI" id="CHEBI:136304"/>
        <dbReference type="ChEBI" id="CHEBI:136315"/>
    </reaction>
    <physiologicalReaction direction="left-to-right" evidence="25">
        <dbReference type="Rhea" id="RHEA:52077"/>
    </physiologicalReaction>
</comment>
<evidence type="ECO:0000256" key="28">
    <source>
        <dbReference type="ARBA" id="ARBA00052473"/>
    </source>
</evidence>
<feature type="chain" id="PRO_5043574687" description="Carboxylic ester hydrolase" evidence="32">
    <location>
        <begin position="16"/>
        <end position="554"/>
    </location>
</feature>
<comment type="subcellular location">
    <subcellularLocation>
        <location evidence="2">Secreted</location>
    </subcellularLocation>
</comment>
<dbReference type="CDD" id="cd00312">
    <property type="entry name" value="Esterase_lipase"/>
    <property type="match status" value="1"/>
</dbReference>
<dbReference type="Pfam" id="PF00135">
    <property type="entry name" value="COesterase"/>
    <property type="match status" value="1"/>
</dbReference>
<comment type="catalytic activity">
    <reaction evidence="27">
        <text>an acetyl ester + H2O = an aliphatic alcohol + acetate + H(+)</text>
        <dbReference type="Rhea" id="RHEA:12957"/>
        <dbReference type="ChEBI" id="CHEBI:2571"/>
        <dbReference type="ChEBI" id="CHEBI:15377"/>
        <dbReference type="ChEBI" id="CHEBI:15378"/>
        <dbReference type="ChEBI" id="CHEBI:30089"/>
        <dbReference type="ChEBI" id="CHEBI:47622"/>
        <dbReference type="EC" id="3.1.1.6"/>
    </reaction>
    <physiologicalReaction direction="left-to-right" evidence="27">
        <dbReference type="Rhea" id="RHEA:12958"/>
    </physiologicalReaction>
</comment>
<keyword evidence="7 31" id="KW-0378">Hydrolase</keyword>
<keyword evidence="9" id="KW-0443">Lipid metabolism</keyword>
<evidence type="ECO:0000256" key="12">
    <source>
        <dbReference type="ARBA" id="ARBA00023369"/>
    </source>
</evidence>
<sequence length="554" mass="61513">MRAVALACCLAAVQATTLGIVHTEGGMVEGTSKKLGLLFADYVDIFKGIPFAAPTKTLEKPEPHPGWKGTLKTQDFKPRCLQTKLDQTEAFGSTDCLYLNIWIPQSRKGISTHMPVMVWIYGGGFLLGASQGANFVGNYLYDGEELAVRGNVIVVTFNYRVGPLGFLSTGDANAPGNYGLWDQHMAISWVKRNIVAFGGDPDNITIFGESAGGASVSLQTLTPYNVGKFKRAISMSGVGLTPWAIQRDPLFWATKLAQKVGCPVSDNAAMVNCLKVTDPQAITMAYQLVLSGLEYPMVHYIAYSPVIDGDFIPAEPENLFKNAANVDYMAGVNNMDGHLFAGLDVPQINQPLQKITPNTVFKVVEGLTMEKGVQGANMVYNLYTQSWPESPDQETMKRTVVDVETDYIFLVPTQTALALHHRNAKNVKTYSYVFSHPSRMPIYPSWMGADHAEDLQYIFAKPFSTPIGYRPRDRDVSQYMIAYWTNFARTGDPNKGDSSVPTPWLPYSPEYQQYLEINHKINLQSMKQYLRKEYVQFWAQSYQSLPSASAPEPY</sequence>
<dbReference type="InterPro" id="IPR029058">
    <property type="entry name" value="AB_hydrolase_fold"/>
</dbReference>
<evidence type="ECO:0000313" key="34">
    <source>
        <dbReference type="EMBL" id="KAJ1134235.1"/>
    </source>
</evidence>
<feature type="domain" description="Carboxylesterase type B" evidence="33">
    <location>
        <begin position="20"/>
        <end position="538"/>
    </location>
</feature>
<comment type="catalytic activity">
    <reaction evidence="1">
        <text>9-(9Z-hexadecenoyloxy)-octadecanoate + H2O = (9Z)-hexadecenoate + 9-hydroxy-octadecanoate + H(+)</text>
        <dbReference type="Rhea" id="RHEA:52068"/>
        <dbReference type="ChEBI" id="CHEBI:15377"/>
        <dbReference type="ChEBI" id="CHEBI:15378"/>
        <dbReference type="ChEBI" id="CHEBI:32372"/>
        <dbReference type="ChEBI" id="CHEBI:136286"/>
        <dbReference type="ChEBI" id="CHEBI:136309"/>
    </reaction>
    <physiologicalReaction direction="left-to-right" evidence="1">
        <dbReference type="Rhea" id="RHEA:52069"/>
    </physiologicalReaction>
</comment>
<comment type="catalytic activity">
    <reaction evidence="21">
        <text>9-(9Z-octadecenoyloxy)-octadecanoate + H2O = 9-hydroxy-octadecanoate + (9Z)-octadecenoate + H(+)</text>
        <dbReference type="Rhea" id="RHEA:52048"/>
        <dbReference type="ChEBI" id="CHEBI:15377"/>
        <dbReference type="ChEBI" id="CHEBI:15378"/>
        <dbReference type="ChEBI" id="CHEBI:30823"/>
        <dbReference type="ChEBI" id="CHEBI:136282"/>
        <dbReference type="ChEBI" id="CHEBI:136286"/>
    </reaction>
    <physiologicalReaction direction="left-to-right" evidence="21">
        <dbReference type="Rhea" id="RHEA:52049"/>
    </physiologicalReaction>
</comment>
<evidence type="ECO:0000256" key="17">
    <source>
        <dbReference type="ARBA" id="ARBA00047863"/>
    </source>
</evidence>
<evidence type="ECO:0000256" key="22">
    <source>
        <dbReference type="ARBA" id="ARBA00049221"/>
    </source>
</evidence>
<evidence type="ECO:0000256" key="14">
    <source>
        <dbReference type="ARBA" id="ARBA00047368"/>
    </source>
</evidence>
<dbReference type="SUPFAM" id="SSF53474">
    <property type="entry name" value="alpha/beta-Hydrolases"/>
    <property type="match status" value="1"/>
</dbReference>
<dbReference type="InterPro" id="IPR002018">
    <property type="entry name" value="CarbesteraseB"/>
</dbReference>
<dbReference type="EMBL" id="JANPWB010000010">
    <property type="protein sequence ID" value="KAJ1134235.1"/>
    <property type="molecule type" value="Genomic_DNA"/>
</dbReference>
<comment type="catalytic activity">
    <reaction evidence="26">
        <text>12-(9Z-hexadecenoyloxy)-octadecanoate + H2O = 12-hydroxyoctadecanoate + (9Z)-hexadecenoate + H(+)</text>
        <dbReference type="Rhea" id="RHEA:52072"/>
        <dbReference type="ChEBI" id="CHEBI:15377"/>
        <dbReference type="ChEBI" id="CHEBI:15378"/>
        <dbReference type="ChEBI" id="CHEBI:32372"/>
        <dbReference type="ChEBI" id="CHEBI:84201"/>
        <dbReference type="ChEBI" id="CHEBI:136312"/>
    </reaction>
    <physiologicalReaction direction="left-to-right" evidence="26">
        <dbReference type="Rhea" id="RHEA:52073"/>
    </physiologicalReaction>
</comment>
<dbReference type="GO" id="GO:0005576">
    <property type="term" value="C:extracellular region"/>
    <property type="evidence" value="ECO:0007669"/>
    <property type="project" value="UniProtKB-SubCell"/>
</dbReference>
<comment type="catalytic activity">
    <reaction evidence="17">
        <text>9-hexadecanoyloxy-octadecanoate + H2O = 9-hydroxy-octadecanoate + hexadecanoate + H(+)</text>
        <dbReference type="Rhea" id="RHEA:52052"/>
        <dbReference type="ChEBI" id="CHEBI:7896"/>
        <dbReference type="ChEBI" id="CHEBI:15377"/>
        <dbReference type="ChEBI" id="CHEBI:15378"/>
        <dbReference type="ChEBI" id="CHEBI:83670"/>
        <dbReference type="ChEBI" id="CHEBI:136286"/>
    </reaction>
    <physiologicalReaction direction="left-to-right" evidence="17">
        <dbReference type="Rhea" id="RHEA:52053"/>
    </physiologicalReaction>
</comment>
<dbReference type="GO" id="GO:0004104">
    <property type="term" value="F:cholinesterase activity"/>
    <property type="evidence" value="ECO:0007669"/>
    <property type="project" value="InterPro"/>
</dbReference>
<evidence type="ECO:0000256" key="32">
    <source>
        <dbReference type="SAM" id="SignalP"/>
    </source>
</evidence>
<evidence type="ECO:0000256" key="26">
    <source>
        <dbReference type="ARBA" id="ARBA00049428"/>
    </source>
</evidence>
<evidence type="ECO:0000256" key="4">
    <source>
        <dbReference type="ARBA" id="ARBA00022487"/>
    </source>
</evidence>
<evidence type="ECO:0000256" key="20">
    <source>
        <dbReference type="ARBA" id="ARBA00048701"/>
    </source>
</evidence>
<comment type="catalytic activity">
    <reaction evidence="22">
        <text>9-octadecanoyloxy-octadecanoate + H2O = 9-hydroxy-octadecanoate + octadecanoate + H(+)</text>
        <dbReference type="Rhea" id="RHEA:52096"/>
        <dbReference type="ChEBI" id="CHEBI:15377"/>
        <dbReference type="ChEBI" id="CHEBI:15378"/>
        <dbReference type="ChEBI" id="CHEBI:25629"/>
        <dbReference type="ChEBI" id="CHEBI:136286"/>
        <dbReference type="ChEBI" id="CHEBI:136373"/>
    </reaction>
    <physiologicalReaction direction="left-to-right" evidence="22">
        <dbReference type="Rhea" id="RHEA:52097"/>
    </physiologicalReaction>
</comment>
<evidence type="ECO:0000256" key="5">
    <source>
        <dbReference type="ARBA" id="ARBA00022525"/>
    </source>
</evidence>
<organism evidence="34 35">
    <name type="scientific">Pleurodeles waltl</name>
    <name type="common">Iberian ribbed newt</name>
    <dbReference type="NCBI Taxonomy" id="8319"/>
    <lineage>
        <taxon>Eukaryota</taxon>
        <taxon>Metazoa</taxon>
        <taxon>Chordata</taxon>
        <taxon>Craniata</taxon>
        <taxon>Vertebrata</taxon>
        <taxon>Euteleostomi</taxon>
        <taxon>Amphibia</taxon>
        <taxon>Batrachia</taxon>
        <taxon>Caudata</taxon>
        <taxon>Salamandroidea</taxon>
        <taxon>Salamandridae</taxon>
        <taxon>Pleurodelinae</taxon>
        <taxon>Pleurodeles</taxon>
    </lineage>
</organism>
<evidence type="ECO:0000256" key="10">
    <source>
        <dbReference type="ARBA" id="ARBA00023157"/>
    </source>
</evidence>
<keyword evidence="10" id="KW-1015">Disulfide bond</keyword>
<dbReference type="InterPro" id="IPR051093">
    <property type="entry name" value="Neuroligin/BSAL"/>
</dbReference>
<evidence type="ECO:0000313" key="35">
    <source>
        <dbReference type="Proteomes" id="UP001066276"/>
    </source>
</evidence>
<dbReference type="GO" id="GO:0016042">
    <property type="term" value="P:lipid catabolic process"/>
    <property type="evidence" value="ECO:0007669"/>
    <property type="project" value="UniProtKB-KW"/>
</dbReference>
<evidence type="ECO:0000256" key="2">
    <source>
        <dbReference type="ARBA" id="ARBA00004613"/>
    </source>
</evidence>
<comment type="catalytic activity">
    <reaction evidence="13">
        <text>a butanoate ester + H2O = an aliphatic alcohol + butanoate + H(+)</text>
        <dbReference type="Rhea" id="RHEA:47348"/>
        <dbReference type="ChEBI" id="CHEBI:2571"/>
        <dbReference type="ChEBI" id="CHEBI:15377"/>
        <dbReference type="ChEBI" id="CHEBI:15378"/>
        <dbReference type="ChEBI" id="CHEBI:17968"/>
        <dbReference type="ChEBI" id="CHEBI:50477"/>
    </reaction>
    <physiologicalReaction direction="left-to-right" evidence="13">
        <dbReference type="Rhea" id="RHEA:47349"/>
    </physiologicalReaction>
</comment>
<evidence type="ECO:0000256" key="23">
    <source>
        <dbReference type="ARBA" id="ARBA00049290"/>
    </source>
</evidence>
<dbReference type="AlphaFoldDB" id="A0AAV7Q237"/>
<dbReference type="PRINTS" id="PR00878">
    <property type="entry name" value="CHOLNESTRASE"/>
</dbReference>
<gene>
    <name evidence="34" type="ORF">NDU88_000690</name>
</gene>
<keyword evidence="11" id="KW-0325">Glycoprotein</keyword>
<evidence type="ECO:0000259" key="33">
    <source>
        <dbReference type="Pfam" id="PF00135"/>
    </source>
</evidence>
<evidence type="ECO:0000256" key="8">
    <source>
        <dbReference type="ARBA" id="ARBA00022963"/>
    </source>
</evidence>
<comment type="similarity">
    <text evidence="3 31">Belongs to the type-B carboxylesterase/lipase family.</text>
</comment>
<accession>A0AAV7Q237</accession>
<comment type="catalytic activity">
    <reaction evidence="24">
        <text>13-(9Z-octadecenoyloxy)-octadecanoate + H2O = 13-hydroxy-octadecanoate + (9Z)-octadecenoate + H(+)</text>
        <dbReference type="Rhea" id="RHEA:52064"/>
        <dbReference type="ChEBI" id="CHEBI:15377"/>
        <dbReference type="ChEBI" id="CHEBI:15378"/>
        <dbReference type="ChEBI" id="CHEBI:30823"/>
        <dbReference type="ChEBI" id="CHEBI:136303"/>
        <dbReference type="ChEBI" id="CHEBI:136304"/>
    </reaction>
    <physiologicalReaction direction="left-to-right" evidence="24">
        <dbReference type="Rhea" id="RHEA:52065"/>
    </physiologicalReaction>
</comment>
<evidence type="ECO:0000256" key="13">
    <source>
        <dbReference type="ARBA" id="ARBA00033629"/>
    </source>
</evidence>
<keyword evidence="4" id="KW-0719">Serine esterase</keyword>
<dbReference type="GO" id="GO:0004771">
    <property type="term" value="F:sterol ester esterase activity"/>
    <property type="evidence" value="ECO:0007669"/>
    <property type="project" value="UniProtKB-EC"/>
</dbReference>
<keyword evidence="6 32" id="KW-0732">Signal</keyword>